<gene>
    <name evidence="3" type="ORF">J6TS1_10660</name>
</gene>
<dbReference type="Proteomes" id="UP000680670">
    <property type="component" value="Unassembled WGS sequence"/>
</dbReference>
<comment type="caution">
    <text evidence="3">The sequence shown here is derived from an EMBL/GenBank/DDBJ whole genome shotgun (WGS) entry which is preliminary data.</text>
</comment>
<name>A0ABQ4KT46_SIMTE</name>
<feature type="coiled-coil region" evidence="1">
    <location>
        <begin position="1586"/>
        <end position="1620"/>
    </location>
</feature>
<reference evidence="3 4" key="1">
    <citation type="submission" date="2021-03" db="EMBL/GenBank/DDBJ databases">
        <title>Antimicrobial resistance genes in bacteria isolated from Japanese honey, and their potential for conferring macrolide and lincosamide resistance in the American foulbrood pathogen Paenibacillus larvae.</title>
        <authorList>
            <person name="Okamoto M."/>
            <person name="Kumagai M."/>
            <person name="Kanamori H."/>
            <person name="Takamatsu D."/>
        </authorList>
    </citation>
    <scope>NUCLEOTIDE SEQUENCE [LARGE SCALE GENOMIC DNA]</scope>
    <source>
        <strain evidence="3 4">J6TS1</strain>
    </source>
</reference>
<accession>A0ABQ4KT46</accession>
<evidence type="ECO:0000256" key="1">
    <source>
        <dbReference type="SAM" id="Coils"/>
    </source>
</evidence>
<keyword evidence="1" id="KW-0175">Coiled coil</keyword>
<dbReference type="Gene3D" id="2.60.40.10">
    <property type="entry name" value="Immunoglobulins"/>
    <property type="match status" value="1"/>
</dbReference>
<dbReference type="InterPro" id="IPR013783">
    <property type="entry name" value="Ig-like_fold"/>
</dbReference>
<dbReference type="RefSeq" id="WP_212953410.1">
    <property type="nucleotide sequence ID" value="NZ_BORJ01000002.1"/>
</dbReference>
<evidence type="ECO:0000259" key="2">
    <source>
        <dbReference type="PROSITE" id="PS51688"/>
    </source>
</evidence>
<keyword evidence="4" id="KW-1185">Reference proteome</keyword>
<dbReference type="EMBL" id="BORJ01000002">
    <property type="protein sequence ID" value="GIN95196.1"/>
    <property type="molecule type" value="Genomic_DNA"/>
</dbReference>
<organism evidence="3 4">
    <name type="scientific">Siminovitchia terrae</name>
    <name type="common">Bacillus terrae</name>
    <dbReference type="NCBI Taxonomy" id="1914933"/>
    <lineage>
        <taxon>Bacteria</taxon>
        <taxon>Bacillati</taxon>
        <taxon>Bacillota</taxon>
        <taxon>Bacilli</taxon>
        <taxon>Bacillales</taxon>
        <taxon>Bacillaceae</taxon>
        <taxon>Siminovitchia</taxon>
    </lineage>
</organism>
<feature type="coiled-coil region" evidence="1">
    <location>
        <begin position="549"/>
        <end position="576"/>
    </location>
</feature>
<evidence type="ECO:0000313" key="4">
    <source>
        <dbReference type="Proteomes" id="UP000680670"/>
    </source>
</evidence>
<dbReference type="PROSITE" id="PS51688">
    <property type="entry name" value="ICA"/>
    <property type="match status" value="1"/>
</dbReference>
<sequence>MSELYIFSQDGVLLTTLTESTGLVSALFRDEINSVASEPFVFTVDADVQSAKHVKEENRLVFKDKDGYFREMVIKELDDIDNDNGPQTTATCIPAWLDELNDNIVIEKQYTNKEAQLALDDALEGTRYEGEVKVSLGLASTNFNLLSSVDCIWKILEVWGGEFRDTIKIVGNNITVRKIIIEQRLGADKGARFEIDHNIEEIQRTVLSYPKTALYGWGASLEVTDGEENQTDGHTRYIDFGDVVWSKAKGDPTDKPKGQKWVGDPDALLKYGRNHNSQLLHRYGEFSNQDYEDPAELLYATWEALKQAKKPEVHYKLSVDLLDKDVSLGDTAVAIDRQFARPIEIQTRIIATEYDLLDIEETAVVEMGQFLSVYDNELGRELDDLKVTIRDNRGKWESGSRPIDNSRFPDIKPQTPVNLEATGGIEIIQLYWDYDEHVYINYYEVYGSSVKDFVPDSQHMLWRGRVSGFAHEVGTDQRWYYRVRAVNMHGRPSDYSQQASASTRRVISDDILFGPEIAEELRGLSETAELLADGTIDYSKLGADVTSEIDTAKNKADEAVAKADLATSNANEATQQAQGAFDEAINAHDIADAAKQASDVAKRLAGEAQEQAGTAIADAQTSMKNAQSAIKSVSDLQTSIDVEFENINGKLSNKVSQTEFNALKGTVTNHSTQIQQTEIDIKSKADKSYVDTVKGTVDSHSTLIQQNAEEIQSKASQQSVNTLTGQVESHESRITQNAKEIESKISTTDANAKFATQSQLTQTADSLTSQISVVQDNLDNLEIGGRNLLLNSDFNDGFTRWLLFNSTPSNLVTVENGILKVRTSGSMSYLGQSFSSRPEVVDGKYVVQLYAKGTGKINARWGTKQGTSQELTEDFNWYTFYIEGIGNRNLVIDVENYAEIDKIKLENGNKATDWTPAPEDQVSTVQFSKLEQTVDSISGQVTKKVDKTVYDSFVQQTATSLSSKISTVDADKKYATQSSLTQTAQGLQSTITSVRNDLNSKTDASQVQAAIDNSKTKNYGYRYYKKIIINGDSKLYYPVVIKGGDQFVLRDILVKRGYAEQAPDDWNTPTHKGALTLKIRTNFGGWGGTNYTWEIHELNENYTRLFAGALRTGNSTMFVIFLRGGGTTGAVYHLYSDQSLSENPYSDAPSGKLPPSPQIAYNEDLIFYSHNGQYQVKAPEARTLTSAVQKEINNVLLVPSRISSTESQISQLSDAINLRVKENDVINQINISTEGILIAGQKIHISGQTKIDNAVIKTAMIADAAINSAKIASAAVGTAAIANAAITRAKLGTAVVGTAQIEDGSIVNAKIGNLAVDSAKLANAAVTNAKIASLLADKITGGIINANSVTVRVTNGKQELKLDDTGLRSIDSSGHDRIHIGLRNLAGKGQSDPATIRFFSGNGAVAAGIGMNVNDTFVIGSTANSVHMETYSGGLTTMYSQELRIVNKEGAASGPHSKRYFIFNSLQSAEGQYNPCLYPDTSGWGYIGRSANRMWRIYTNYLHYVDLVKLSTRDSKANIQDANINQMQSAFDDMDLVTFNYKHEDGSLRDTLSIGWIAEDSPDLITNTKKNQISLDNTVGVIAGSLKYQTNRIDQMEKENEELILKIAKLEERINKLEVA</sequence>
<dbReference type="InterPro" id="IPR030392">
    <property type="entry name" value="S74_ICA"/>
</dbReference>
<protein>
    <recommendedName>
        <fullName evidence="2">Peptidase S74 domain-containing protein</fullName>
    </recommendedName>
</protein>
<feature type="domain" description="Peptidase S74" evidence="2">
    <location>
        <begin position="1511"/>
        <end position="1614"/>
    </location>
</feature>
<proteinExistence type="predicted"/>
<evidence type="ECO:0000313" key="3">
    <source>
        <dbReference type="EMBL" id="GIN95196.1"/>
    </source>
</evidence>